<gene>
    <name evidence="1" type="ORF">MBJ925_LOCUS26766</name>
</gene>
<protein>
    <submittedName>
        <fullName evidence="1">Uncharacterized protein</fullName>
    </submittedName>
</protein>
<comment type="caution">
    <text evidence="1">The sequence shown here is derived from an EMBL/GenBank/DDBJ whole genome shotgun (WGS) entry which is preliminary data.</text>
</comment>
<dbReference type="AlphaFoldDB" id="A0A816VY91"/>
<dbReference type="Proteomes" id="UP000663824">
    <property type="component" value="Unassembled WGS sequence"/>
</dbReference>
<dbReference type="EMBL" id="CAJNRE010014215">
    <property type="protein sequence ID" value="CAF2125986.1"/>
    <property type="molecule type" value="Genomic_DNA"/>
</dbReference>
<reference evidence="1" key="1">
    <citation type="submission" date="2021-02" db="EMBL/GenBank/DDBJ databases">
        <authorList>
            <person name="Nowell W R."/>
        </authorList>
    </citation>
    <scope>NUCLEOTIDE SEQUENCE</scope>
</reference>
<evidence type="ECO:0000313" key="1">
    <source>
        <dbReference type="EMBL" id="CAF2125986.1"/>
    </source>
</evidence>
<organism evidence="1 2">
    <name type="scientific">Rotaria magnacalcarata</name>
    <dbReference type="NCBI Taxonomy" id="392030"/>
    <lineage>
        <taxon>Eukaryota</taxon>
        <taxon>Metazoa</taxon>
        <taxon>Spiralia</taxon>
        <taxon>Gnathifera</taxon>
        <taxon>Rotifera</taxon>
        <taxon>Eurotatoria</taxon>
        <taxon>Bdelloidea</taxon>
        <taxon>Philodinida</taxon>
        <taxon>Philodinidae</taxon>
        <taxon>Rotaria</taxon>
    </lineage>
</organism>
<accession>A0A816VY91</accession>
<proteinExistence type="predicted"/>
<name>A0A816VY91_9BILA</name>
<evidence type="ECO:0000313" key="2">
    <source>
        <dbReference type="Proteomes" id="UP000663824"/>
    </source>
</evidence>
<sequence length="118" mass="14235">MQKFQFQFLAWNWNWNWSGIGWNWKYSARNHPYYDLAHLSVHSSLTSQQDDVLLRHHNEPVADPSVVQRQSFIYLKVIISFMQYLWNRNAQRNDELLANFFNHLKNALRHALHIPDAQ</sequence>
<dbReference type="Gene3D" id="3.90.1200.10">
    <property type="match status" value="1"/>
</dbReference>